<feature type="transmembrane region" description="Helical" evidence="1">
    <location>
        <begin position="116"/>
        <end position="135"/>
    </location>
</feature>
<evidence type="ECO:0000313" key="3">
    <source>
        <dbReference type="Proteomes" id="UP000008630"/>
    </source>
</evidence>
<dbReference type="RefSeq" id="WP_013548480.1">
    <property type="nucleotide sequence ID" value="NC_014933.1"/>
</dbReference>
<feature type="transmembrane region" description="Helical" evidence="1">
    <location>
        <begin position="6"/>
        <end position="23"/>
    </location>
</feature>
<dbReference type="Proteomes" id="UP000008630">
    <property type="component" value="Chromosome"/>
</dbReference>
<reference evidence="2 3" key="2">
    <citation type="journal article" date="2011" name="Stand. Genomic Sci.">
        <title>Complete genome sequence of Bacteroides helcogenes type strain (P 36-108).</title>
        <authorList>
            <person name="Pati A."/>
            <person name="Gronow S."/>
            <person name="Zeytun A."/>
            <person name="Lapidus A."/>
            <person name="Nolan M."/>
            <person name="Hammon N."/>
            <person name="Deshpande S."/>
            <person name="Cheng J.F."/>
            <person name="Tapia R."/>
            <person name="Han C."/>
            <person name="Goodwin L."/>
            <person name="Pitluck S."/>
            <person name="Liolios K."/>
            <person name="Pagani I."/>
            <person name="Ivanova N."/>
            <person name="Mavromatis K."/>
            <person name="Chen A."/>
            <person name="Palaniappan K."/>
            <person name="Land M."/>
            <person name="Hauser L."/>
            <person name="Chang Y.J."/>
            <person name="Jeffries C.D."/>
            <person name="Detter J.C."/>
            <person name="Brambilla E."/>
            <person name="Rohde M."/>
            <person name="Goker M."/>
            <person name="Woyke T."/>
            <person name="Bristow J."/>
            <person name="Eisen J.A."/>
            <person name="Markowitz V."/>
            <person name="Hugenholtz P."/>
            <person name="Kyrpides N.C."/>
            <person name="Klenk H.P."/>
            <person name="Lucas S."/>
        </authorList>
    </citation>
    <scope>NUCLEOTIDE SEQUENCE [LARGE SCALE GENOMIC DNA]</scope>
    <source>
        <strain evidence="3">ATCC 35417 / DSM 20613 / JCM 6297 / CCUG 15421 / P 36-108</strain>
    </source>
</reference>
<name>E6SPD6_BACT6</name>
<proteinExistence type="predicted"/>
<feature type="transmembrane region" description="Helical" evidence="1">
    <location>
        <begin position="340"/>
        <end position="356"/>
    </location>
</feature>
<feature type="transmembrane region" description="Helical" evidence="1">
    <location>
        <begin position="314"/>
        <end position="333"/>
    </location>
</feature>
<evidence type="ECO:0000313" key="2">
    <source>
        <dbReference type="EMBL" id="ADV44893.1"/>
    </source>
</evidence>
<dbReference type="HOGENOM" id="CLU_695710_0_0_10"/>
<accession>E6SPD6</accession>
<organism evidence="2 3">
    <name type="scientific">Bacteroides helcogenes (strain ATCC 35417 / DSM 20613 / JCM 6297 / CCUG 15421 / P 36-108)</name>
    <dbReference type="NCBI Taxonomy" id="693979"/>
    <lineage>
        <taxon>Bacteria</taxon>
        <taxon>Pseudomonadati</taxon>
        <taxon>Bacteroidota</taxon>
        <taxon>Bacteroidia</taxon>
        <taxon>Bacteroidales</taxon>
        <taxon>Bacteroidaceae</taxon>
        <taxon>Bacteroides</taxon>
    </lineage>
</organism>
<feature type="transmembrane region" description="Helical" evidence="1">
    <location>
        <begin position="208"/>
        <end position="229"/>
    </location>
</feature>
<feature type="transmembrane region" description="Helical" evidence="1">
    <location>
        <begin position="174"/>
        <end position="202"/>
    </location>
</feature>
<dbReference type="PATRIC" id="fig|693979.3.peg.3099"/>
<dbReference type="STRING" id="693979.Bache_2959"/>
<feature type="transmembrane region" description="Helical" evidence="1">
    <location>
        <begin position="141"/>
        <end position="162"/>
    </location>
</feature>
<protein>
    <submittedName>
        <fullName evidence="2">Uncharacterized protein</fullName>
    </submittedName>
</protein>
<feature type="transmembrane region" description="Helical" evidence="1">
    <location>
        <begin position="35"/>
        <end position="54"/>
    </location>
</feature>
<dbReference type="EMBL" id="CP002352">
    <property type="protein sequence ID" value="ADV44893.1"/>
    <property type="molecule type" value="Genomic_DNA"/>
</dbReference>
<sequence>MYYISDDVIYIYLIANIVFFFTLRKQQISIKNIFVYVYWGLMLLYPMAVYSVYALDITDYVSSQMFNHLSDEHIVNEVLKTASIALFTFAICMILKPISKEDNNRLVAYSIKGYKLLYFLMLPFALYLSTTTNWTSDREGVLPSLAAYSRNIMTVLTIVMIVPNNVKTREKFIYLFLFMLLTFFSTQRTNALIVIVALIYTLKSGKTALKFAVGGVLAIVVLGSVRNGVSASNILYPIMGEGLFGSWGFLQAIDVTQYEGYSWGQFFMLFNATLNWIFSFLHLPLELSTYGTIIEEAGEVYYPMGGFFYLSDAYLMHPILGPILYTILIYWIYKKSIDAYYKYHTPLSLICVSLLFDAVKGSLYVFFVILLFHALFYFIAKTIAGRCNKKIAKVEF</sequence>
<feature type="transmembrane region" description="Helical" evidence="1">
    <location>
        <begin position="266"/>
        <end position="285"/>
    </location>
</feature>
<dbReference type="AlphaFoldDB" id="E6SPD6"/>
<keyword evidence="1" id="KW-0472">Membrane</keyword>
<reference key="1">
    <citation type="submission" date="2010-11" db="EMBL/GenBank/DDBJ databases">
        <title>The complete genome of Bacteroides helcogenes P 36-108.</title>
        <authorList>
            <consortium name="US DOE Joint Genome Institute (JGI-PGF)"/>
            <person name="Lucas S."/>
            <person name="Copeland A."/>
            <person name="Lapidus A."/>
            <person name="Bruce D."/>
            <person name="Goodwin L."/>
            <person name="Pitluck S."/>
            <person name="Kyrpides N."/>
            <person name="Mavromatis K."/>
            <person name="Ivanova N."/>
            <person name="Zeytun A."/>
            <person name="Brettin T."/>
            <person name="Detter J.C."/>
            <person name="Tapia R."/>
            <person name="Han C."/>
            <person name="Land M."/>
            <person name="Hauser L."/>
            <person name="Markowitz V."/>
            <person name="Cheng J.-F."/>
            <person name="Hugenholtz P."/>
            <person name="Woyke T."/>
            <person name="Wu D."/>
            <person name="Gronow S."/>
            <person name="Wellnitz S."/>
            <person name="Brambilla E."/>
            <person name="Klenk H.-P."/>
            <person name="Eisen J.A."/>
        </authorList>
    </citation>
    <scope>NUCLEOTIDE SEQUENCE</scope>
    <source>
        <strain>P 36-108</strain>
    </source>
</reference>
<keyword evidence="1" id="KW-1133">Transmembrane helix</keyword>
<keyword evidence="1" id="KW-0812">Transmembrane</keyword>
<keyword evidence="3" id="KW-1185">Reference proteome</keyword>
<feature type="transmembrane region" description="Helical" evidence="1">
    <location>
        <begin position="74"/>
        <end position="95"/>
    </location>
</feature>
<evidence type="ECO:0000256" key="1">
    <source>
        <dbReference type="SAM" id="Phobius"/>
    </source>
</evidence>
<gene>
    <name evidence="2" type="ordered locus">Bache_2959</name>
</gene>
<dbReference type="KEGG" id="bhl:Bache_2959"/>
<feature type="transmembrane region" description="Helical" evidence="1">
    <location>
        <begin position="362"/>
        <end position="380"/>
    </location>
</feature>